<evidence type="ECO:0000313" key="1">
    <source>
        <dbReference type="EMBL" id="OGG76329.1"/>
    </source>
</evidence>
<sequence length="78" mass="8772">MSATELKAPKGKTRVIGVDLFDHEHYLIKDCDTQNEAFNLADKKNKERTGSMDDVLYVYDDEGRYLHGDEVSGHGVSP</sequence>
<gene>
    <name evidence="1" type="ORF">A2950_01325</name>
</gene>
<comment type="caution">
    <text evidence="1">The sequence shown here is derived from an EMBL/GenBank/DDBJ whole genome shotgun (WGS) entry which is preliminary data.</text>
</comment>
<organism evidence="1 2">
    <name type="scientific">Candidatus Kaiserbacteria bacterium RIFCSPLOWO2_01_FULL_55_19</name>
    <dbReference type="NCBI Taxonomy" id="1798516"/>
    <lineage>
        <taxon>Bacteria</taxon>
        <taxon>Candidatus Kaiseribacteriota</taxon>
    </lineage>
</organism>
<reference evidence="1 2" key="1">
    <citation type="journal article" date="2016" name="Nat. Commun.">
        <title>Thousands of microbial genomes shed light on interconnected biogeochemical processes in an aquifer system.</title>
        <authorList>
            <person name="Anantharaman K."/>
            <person name="Brown C.T."/>
            <person name="Hug L.A."/>
            <person name="Sharon I."/>
            <person name="Castelle C.J."/>
            <person name="Probst A.J."/>
            <person name="Thomas B.C."/>
            <person name="Singh A."/>
            <person name="Wilkins M.J."/>
            <person name="Karaoz U."/>
            <person name="Brodie E.L."/>
            <person name="Williams K.H."/>
            <person name="Hubbard S.S."/>
            <person name="Banfield J.F."/>
        </authorList>
    </citation>
    <scope>NUCLEOTIDE SEQUENCE [LARGE SCALE GENOMIC DNA]</scope>
</reference>
<evidence type="ECO:0000313" key="2">
    <source>
        <dbReference type="Proteomes" id="UP000176714"/>
    </source>
</evidence>
<protein>
    <submittedName>
        <fullName evidence="1">Uncharacterized protein</fullName>
    </submittedName>
</protein>
<dbReference type="EMBL" id="MFMD01000033">
    <property type="protein sequence ID" value="OGG76329.1"/>
    <property type="molecule type" value="Genomic_DNA"/>
</dbReference>
<name>A0A1F6ERX1_9BACT</name>
<accession>A0A1F6ERX1</accession>
<dbReference type="AlphaFoldDB" id="A0A1F6ERX1"/>
<proteinExistence type="predicted"/>
<dbReference type="Proteomes" id="UP000176714">
    <property type="component" value="Unassembled WGS sequence"/>
</dbReference>